<organism evidence="1 2">
    <name type="scientific">Hyalomma asiaticum</name>
    <name type="common">Tick</name>
    <dbReference type="NCBI Taxonomy" id="266040"/>
    <lineage>
        <taxon>Eukaryota</taxon>
        <taxon>Metazoa</taxon>
        <taxon>Ecdysozoa</taxon>
        <taxon>Arthropoda</taxon>
        <taxon>Chelicerata</taxon>
        <taxon>Arachnida</taxon>
        <taxon>Acari</taxon>
        <taxon>Parasitiformes</taxon>
        <taxon>Ixodida</taxon>
        <taxon>Ixodoidea</taxon>
        <taxon>Ixodidae</taxon>
        <taxon>Hyalomminae</taxon>
        <taxon>Hyalomma</taxon>
    </lineage>
</organism>
<gene>
    <name evidence="1" type="ORF">HPB50_018698</name>
</gene>
<protein>
    <submittedName>
        <fullName evidence="1">Uncharacterized protein</fullName>
    </submittedName>
</protein>
<reference evidence="1" key="1">
    <citation type="submission" date="2020-05" db="EMBL/GenBank/DDBJ databases">
        <title>Large-scale comparative analyses of tick genomes elucidate their genetic diversity and vector capacities.</title>
        <authorList>
            <person name="Jia N."/>
            <person name="Wang J."/>
            <person name="Shi W."/>
            <person name="Du L."/>
            <person name="Sun Y."/>
            <person name="Zhan W."/>
            <person name="Jiang J."/>
            <person name="Wang Q."/>
            <person name="Zhang B."/>
            <person name="Ji P."/>
            <person name="Sakyi L.B."/>
            <person name="Cui X."/>
            <person name="Yuan T."/>
            <person name="Jiang B."/>
            <person name="Yang W."/>
            <person name="Lam T.T.-Y."/>
            <person name="Chang Q."/>
            <person name="Ding S."/>
            <person name="Wang X."/>
            <person name="Zhu J."/>
            <person name="Ruan X."/>
            <person name="Zhao L."/>
            <person name="Wei J."/>
            <person name="Que T."/>
            <person name="Du C."/>
            <person name="Cheng J."/>
            <person name="Dai P."/>
            <person name="Han X."/>
            <person name="Huang E."/>
            <person name="Gao Y."/>
            <person name="Liu J."/>
            <person name="Shao H."/>
            <person name="Ye R."/>
            <person name="Li L."/>
            <person name="Wei W."/>
            <person name="Wang X."/>
            <person name="Wang C."/>
            <person name="Yang T."/>
            <person name="Huo Q."/>
            <person name="Li W."/>
            <person name="Guo W."/>
            <person name="Chen H."/>
            <person name="Zhou L."/>
            <person name="Ni X."/>
            <person name="Tian J."/>
            <person name="Zhou Y."/>
            <person name="Sheng Y."/>
            <person name="Liu T."/>
            <person name="Pan Y."/>
            <person name="Xia L."/>
            <person name="Li J."/>
            <person name="Zhao F."/>
            <person name="Cao W."/>
        </authorList>
    </citation>
    <scope>NUCLEOTIDE SEQUENCE</scope>
    <source>
        <strain evidence="1">Hyas-2018</strain>
    </source>
</reference>
<accession>A0ACB7RVF3</accession>
<evidence type="ECO:0000313" key="1">
    <source>
        <dbReference type="EMBL" id="KAH6926438.1"/>
    </source>
</evidence>
<proteinExistence type="predicted"/>
<keyword evidence="2" id="KW-1185">Reference proteome</keyword>
<name>A0ACB7RVF3_HYAAI</name>
<dbReference type="EMBL" id="CM023487">
    <property type="protein sequence ID" value="KAH6926438.1"/>
    <property type="molecule type" value="Genomic_DNA"/>
</dbReference>
<sequence length="121" mass="13067">MQTRLLELPDPLLDDVLKVALAVDAAAEDASGIARLTGPPSAEAAVNKVTTKGGNWSYCSDARSASQCHFSPKHSALRAEKLGTLYGMLRAEDKQRTAAAWLKPRFHASLWSWQPSQGYAA</sequence>
<dbReference type="Proteomes" id="UP000821845">
    <property type="component" value="Chromosome 7"/>
</dbReference>
<comment type="caution">
    <text evidence="1">The sequence shown here is derived from an EMBL/GenBank/DDBJ whole genome shotgun (WGS) entry which is preliminary data.</text>
</comment>
<evidence type="ECO:0000313" key="2">
    <source>
        <dbReference type="Proteomes" id="UP000821845"/>
    </source>
</evidence>